<evidence type="ECO:0000256" key="1">
    <source>
        <dbReference type="ARBA" id="ARBA00009481"/>
    </source>
</evidence>
<sequence length="396" mass="43579">MDDSGTPARHVLFLNWRDTTNPEGGGSEVYIERIAAELVAVGHRVTMLCAAHENGRPEDHTPEGVRVLRRGSRHTVYARAALTCLAGRFNLGPLGRRGLGRPDLVVDVCNGVPFFAPLYAGRPVVALVHHVHREQWPVVFGPWMARLGWWIESWLAVRLYRRCRYVTVSQASRTELAELGVAADRIAVVPNGTPPVTGPPLPRTTHPSLLVLGRLVPHKRVEIALRAVAELVHELPDLELVVAGQGWWEQPLRELCDELGISEHVRFTGFISENEKHEVLSSAWLALTPSLKEGWGLTIVEAAARSTPTVAFRYAGGVAEAMVDTETGLLVDDEREFTDRVRELLADDVRRKAMGEAALLHASRFTWTATGARFAQLLDEVATAPARATDRAAALS</sequence>
<organism evidence="6 7">
    <name type="scientific">Micromonospora acroterricola</name>
    <dbReference type="NCBI Taxonomy" id="2202421"/>
    <lineage>
        <taxon>Bacteria</taxon>
        <taxon>Bacillati</taxon>
        <taxon>Actinomycetota</taxon>
        <taxon>Actinomycetes</taxon>
        <taxon>Micromonosporales</taxon>
        <taxon>Micromonosporaceae</taxon>
        <taxon>Micromonospora</taxon>
    </lineage>
</organism>
<protein>
    <submittedName>
        <fullName evidence="6">Glycosyl transferase family 1</fullName>
    </submittedName>
</protein>
<evidence type="ECO:0000256" key="2">
    <source>
        <dbReference type="ARBA" id="ARBA00022676"/>
    </source>
</evidence>
<feature type="domain" description="Glycosyl transferase family 1" evidence="4">
    <location>
        <begin position="204"/>
        <end position="358"/>
    </location>
</feature>
<dbReference type="RefSeq" id="WP_109815788.1">
    <property type="nucleotide sequence ID" value="NZ_QGKR01000094.1"/>
</dbReference>
<dbReference type="InterPro" id="IPR001296">
    <property type="entry name" value="Glyco_trans_1"/>
</dbReference>
<accession>A0A317DEQ4</accession>
<keyword evidence="7" id="KW-1185">Reference proteome</keyword>
<evidence type="ECO:0000313" key="6">
    <source>
        <dbReference type="EMBL" id="PWR12792.1"/>
    </source>
</evidence>
<dbReference type="OrthoDB" id="9806887at2"/>
<dbReference type="EMBL" id="QGKR01000094">
    <property type="protein sequence ID" value="PWR12792.1"/>
    <property type="molecule type" value="Genomic_DNA"/>
</dbReference>
<keyword evidence="2" id="KW-0328">Glycosyltransferase</keyword>
<dbReference type="Pfam" id="PF13439">
    <property type="entry name" value="Glyco_transf_4"/>
    <property type="match status" value="1"/>
</dbReference>
<evidence type="ECO:0000313" key="7">
    <source>
        <dbReference type="Proteomes" id="UP000245410"/>
    </source>
</evidence>
<dbReference type="Pfam" id="PF00534">
    <property type="entry name" value="Glycos_transf_1"/>
    <property type="match status" value="1"/>
</dbReference>
<dbReference type="CDD" id="cd03801">
    <property type="entry name" value="GT4_PimA-like"/>
    <property type="match status" value="1"/>
</dbReference>
<keyword evidence="3 6" id="KW-0808">Transferase</keyword>
<feature type="domain" description="Glycosyltransferase subfamily 4-like N-terminal" evidence="5">
    <location>
        <begin position="25"/>
        <end position="193"/>
    </location>
</feature>
<proteinExistence type="inferred from homology"/>
<comment type="caution">
    <text evidence="6">The sequence shown here is derived from an EMBL/GenBank/DDBJ whole genome shotgun (WGS) entry which is preliminary data.</text>
</comment>
<evidence type="ECO:0000259" key="4">
    <source>
        <dbReference type="Pfam" id="PF00534"/>
    </source>
</evidence>
<dbReference type="InterPro" id="IPR028098">
    <property type="entry name" value="Glyco_trans_4-like_N"/>
</dbReference>
<dbReference type="GO" id="GO:0016757">
    <property type="term" value="F:glycosyltransferase activity"/>
    <property type="evidence" value="ECO:0007669"/>
    <property type="project" value="UniProtKB-KW"/>
</dbReference>
<dbReference type="SUPFAM" id="SSF53756">
    <property type="entry name" value="UDP-Glycosyltransferase/glycogen phosphorylase"/>
    <property type="match status" value="1"/>
</dbReference>
<dbReference type="AlphaFoldDB" id="A0A317DEQ4"/>
<evidence type="ECO:0000259" key="5">
    <source>
        <dbReference type="Pfam" id="PF13439"/>
    </source>
</evidence>
<reference evidence="6 7" key="1">
    <citation type="submission" date="2018-05" db="EMBL/GenBank/DDBJ databases">
        <title>Micromonospora atacamensis sp. nov., a novel actinobacteria isolated from high altitude Atacama Desert soil.</title>
        <authorList>
            <person name="Carro L."/>
            <person name="Golinska P."/>
            <person name="Klenk H.-P."/>
            <person name="Goodfellow M."/>
        </authorList>
    </citation>
    <scope>NUCLEOTIDE SEQUENCE [LARGE SCALE GENOMIC DNA]</scope>
    <source>
        <strain evidence="6 7">5R2A7</strain>
    </source>
</reference>
<evidence type="ECO:0000256" key="3">
    <source>
        <dbReference type="ARBA" id="ARBA00022679"/>
    </source>
</evidence>
<dbReference type="PANTHER" id="PTHR12526">
    <property type="entry name" value="GLYCOSYLTRANSFERASE"/>
    <property type="match status" value="1"/>
</dbReference>
<dbReference type="Proteomes" id="UP000245410">
    <property type="component" value="Unassembled WGS sequence"/>
</dbReference>
<comment type="similarity">
    <text evidence="1">Belongs to the glycosyltransferase group 1 family. Glycosyltransferase 4 subfamily.</text>
</comment>
<dbReference type="PANTHER" id="PTHR12526:SF640">
    <property type="entry name" value="COLANIC ACID BIOSYNTHESIS GLYCOSYLTRANSFERASE WCAL-RELATED"/>
    <property type="match status" value="1"/>
</dbReference>
<gene>
    <name evidence="6" type="ORF">DKT68_02370</name>
</gene>
<dbReference type="Gene3D" id="3.40.50.2000">
    <property type="entry name" value="Glycogen Phosphorylase B"/>
    <property type="match status" value="2"/>
</dbReference>
<name>A0A317DEQ4_9ACTN</name>